<protein>
    <submittedName>
        <fullName evidence="1">Uncharacterized protein</fullName>
    </submittedName>
</protein>
<sequence>MHKQAEGQICKKPNKTKNLRRAMRDKIGREKEILLVLESQNDSNNYATSDDILIGELQVIVKL</sequence>
<keyword evidence="2" id="KW-1185">Reference proteome</keyword>
<proteinExistence type="predicted"/>
<dbReference type="EMBL" id="KQ435859">
    <property type="protein sequence ID" value="KOX70444.1"/>
    <property type="molecule type" value="Genomic_DNA"/>
</dbReference>
<gene>
    <name evidence="1" type="ORF">WN51_02500</name>
</gene>
<dbReference type="Proteomes" id="UP000053105">
    <property type="component" value="Unassembled WGS sequence"/>
</dbReference>
<reference evidence="1 2" key="1">
    <citation type="submission" date="2015-07" db="EMBL/GenBank/DDBJ databases">
        <title>The genome of Melipona quadrifasciata.</title>
        <authorList>
            <person name="Pan H."/>
            <person name="Kapheim K."/>
        </authorList>
    </citation>
    <scope>NUCLEOTIDE SEQUENCE [LARGE SCALE GENOMIC DNA]</scope>
    <source>
        <strain evidence="1">0111107301</strain>
        <tissue evidence="1">Whole body</tissue>
    </source>
</reference>
<evidence type="ECO:0000313" key="2">
    <source>
        <dbReference type="Proteomes" id="UP000053105"/>
    </source>
</evidence>
<evidence type="ECO:0000313" key="1">
    <source>
        <dbReference type="EMBL" id="KOX70444.1"/>
    </source>
</evidence>
<accession>A0A0N1IT80</accession>
<organism evidence="1 2">
    <name type="scientific">Melipona quadrifasciata</name>
    <dbReference type="NCBI Taxonomy" id="166423"/>
    <lineage>
        <taxon>Eukaryota</taxon>
        <taxon>Metazoa</taxon>
        <taxon>Ecdysozoa</taxon>
        <taxon>Arthropoda</taxon>
        <taxon>Hexapoda</taxon>
        <taxon>Insecta</taxon>
        <taxon>Pterygota</taxon>
        <taxon>Neoptera</taxon>
        <taxon>Endopterygota</taxon>
        <taxon>Hymenoptera</taxon>
        <taxon>Apocrita</taxon>
        <taxon>Aculeata</taxon>
        <taxon>Apoidea</taxon>
        <taxon>Anthophila</taxon>
        <taxon>Apidae</taxon>
        <taxon>Melipona</taxon>
    </lineage>
</organism>
<dbReference type="AlphaFoldDB" id="A0A0N1IT80"/>
<name>A0A0N1IT80_9HYME</name>